<dbReference type="Pfam" id="PF00566">
    <property type="entry name" value="RabGAP-TBC"/>
    <property type="match status" value="1"/>
</dbReference>
<gene>
    <name evidence="3" type="ORF">BSTOLATCC_MIC9735</name>
</gene>
<sequence length="328" mass="38598">MNSSQVDKYGFICENPPKISAKEAQKEQVQVQEWNFIMKNWTQQLALRFEQIKSRIRKGIPNSIRGQLWYLISGAEIFKSNYPENYYQTLLTIDVNTEVENDISADIGRTFPNHTKFQTKKGRRSLSRILKAYSLLDREVGYTQGMAFIAASFLIHLNEEDSFWLFASVMTQYNFRECFILKMPKVEESFYIANGLMRHYLSGLWNYFKNVEINVSMFATQWFMTGYNVSFKYETAARVWDCFLFEGEKVFFRVFLGVLKLHRKSLNGQSFENAMEVIRGIGNRTETELLLKTAFKFSLSKKLIERLRSDYKNNPKPKYLIGINRKSR</sequence>
<keyword evidence="1" id="KW-0343">GTPase activation</keyword>
<dbReference type="InterPro" id="IPR035969">
    <property type="entry name" value="Rab-GAP_TBC_sf"/>
</dbReference>
<protein>
    <recommendedName>
        <fullName evidence="2">Rab-GAP TBC domain-containing protein</fullName>
    </recommendedName>
</protein>
<dbReference type="SUPFAM" id="SSF47923">
    <property type="entry name" value="Ypt/Rab-GAP domain of gyp1p"/>
    <property type="match status" value="2"/>
</dbReference>
<dbReference type="SMART" id="SM00164">
    <property type="entry name" value="TBC"/>
    <property type="match status" value="1"/>
</dbReference>
<dbReference type="GO" id="GO:0005096">
    <property type="term" value="F:GTPase activator activity"/>
    <property type="evidence" value="ECO:0007669"/>
    <property type="project" value="UniProtKB-KW"/>
</dbReference>
<evidence type="ECO:0000313" key="4">
    <source>
        <dbReference type="Proteomes" id="UP001162131"/>
    </source>
</evidence>
<proteinExistence type="predicted"/>
<feature type="domain" description="Rab-GAP TBC" evidence="2">
    <location>
        <begin position="59"/>
        <end position="247"/>
    </location>
</feature>
<dbReference type="FunFam" id="1.10.8.270:FF:000001">
    <property type="entry name" value="TBC1 domain family member 1"/>
    <property type="match status" value="1"/>
</dbReference>
<dbReference type="InterPro" id="IPR050302">
    <property type="entry name" value="Rab_GAP_TBC_domain"/>
</dbReference>
<accession>A0AAU9IP30</accession>
<dbReference type="Proteomes" id="UP001162131">
    <property type="component" value="Unassembled WGS sequence"/>
</dbReference>
<evidence type="ECO:0000256" key="1">
    <source>
        <dbReference type="ARBA" id="ARBA00022468"/>
    </source>
</evidence>
<evidence type="ECO:0000259" key="2">
    <source>
        <dbReference type="PROSITE" id="PS50086"/>
    </source>
</evidence>
<organism evidence="3 4">
    <name type="scientific">Blepharisma stoltei</name>
    <dbReference type="NCBI Taxonomy" id="1481888"/>
    <lineage>
        <taxon>Eukaryota</taxon>
        <taxon>Sar</taxon>
        <taxon>Alveolata</taxon>
        <taxon>Ciliophora</taxon>
        <taxon>Postciliodesmatophora</taxon>
        <taxon>Heterotrichea</taxon>
        <taxon>Heterotrichida</taxon>
        <taxon>Blepharismidae</taxon>
        <taxon>Blepharisma</taxon>
    </lineage>
</organism>
<dbReference type="GO" id="GO:0031267">
    <property type="term" value="F:small GTPase binding"/>
    <property type="evidence" value="ECO:0007669"/>
    <property type="project" value="TreeGrafter"/>
</dbReference>
<name>A0AAU9IP30_9CILI</name>
<dbReference type="PANTHER" id="PTHR47219">
    <property type="entry name" value="RAB GTPASE-ACTIVATING PROTEIN 1-LIKE"/>
    <property type="match status" value="1"/>
</dbReference>
<dbReference type="AlphaFoldDB" id="A0AAU9IP30"/>
<dbReference type="PANTHER" id="PTHR47219:SF9">
    <property type="entry name" value="GTPASE ACTIVATING PROTEIN AND CENTROSOME-ASSOCIATED, ISOFORM B"/>
    <property type="match status" value="1"/>
</dbReference>
<dbReference type="Gene3D" id="1.10.8.270">
    <property type="entry name" value="putative rabgap domain of human tbc1 domain family member 14 like domains"/>
    <property type="match status" value="1"/>
</dbReference>
<keyword evidence="4" id="KW-1185">Reference proteome</keyword>
<dbReference type="Gene3D" id="1.10.472.80">
    <property type="entry name" value="Ypt/Rab-GAP domain of gyp1p, domain 3"/>
    <property type="match status" value="1"/>
</dbReference>
<dbReference type="InterPro" id="IPR000195">
    <property type="entry name" value="Rab-GAP-TBC_dom"/>
</dbReference>
<reference evidence="3" key="1">
    <citation type="submission" date="2021-09" db="EMBL/GenBank/DDBJ databases">
        <authorList>
            <consortium name="AG Swart"/>
            <person name="Singh M."/>
            <person name="Singh A."/>
            <person name="Seah K."/>
            <person name="Emmerich C."/>
        </authorList>
    </citation>
    <scope>NUCLEOTIDE SEQUENCE</scope>
    <source>
        <strain evidence="3">ATCC30299</strain>
    </source>
</reference>
<evidence type="ECO:0000313" key="3">
    <source>
        <dbReference type="EMBL" id="CAG9313934.1"/>
    </source>
</evidence>
<comment type="caution">
    <text evidence="3">The sequence shown here is derived from an EMBL/GenBank/DDBJ whole genome shotgun (WGS) entry which is preliminary data.</text>
</comment>
<dbReference type="PROSITE" id="PS50086">
    <property type="entry name" value="TBC_RABGAP"/>
    <property type="match status" value="1"/>
</dbReference>
<dbReference type="EMBL" id="CAJZBQ010000011">
    <property type="protein sequence ID" value="CAG9313934.1"/>
    <property type="molecule type" value="Genomic_DNA"/>
</dbReference>
<dbReference type="Gene3D" id="1.10.10.750">
    <property type="entry name" value="Ypt/Rab-GAP domain of gyp1p, domain 1"/>
    <property type="match status" value="1"/>
</dbReference>